<name>A0ABV0BBZ8_9SPHN</name>
<dbReference type="EMBL" id="JBDIZK010000010">
    <property type="protein sequence ID" value="MEN3748762.1"/>
    <property type="molecule type" value="Genomic_DNA"/>
</dbReference>
<dbReference type="Proteomes" id="UP001427805">
    <property type="component" value="Unassembled WGS sequence"/>
</dbReference>
<gene>
    <name evidence="1" type="ORF">TPR58_16425</name>
</gene>
<evidence type="ECO:0000313" key="2">
    <source>
        <dbReference type="Proteomes" id="UP001427805"/>
    </source>
</evidence>
<proteinExistence type="predicted"/>
<accession>A0ABV0BBZ8</accession>
<comment type="caution">
    <text evidence="1">The sequence shown here is derived from an EMBL/GenBank/DDBJ whole genome shotgun (WGS) entry which is preliminary data.</text>
</comment>
<dbReference type="RefSeq" id="WP_346247801.1">
    <property type="nucleotide sequence ID" value="NZ_JBDIZK010000010.1"/>
</dbReference>
<sequence>MRKKLHCAACGIALTRPLAILSGKDPAVTPPDMEDGKPMTPAGIAFESYEPIGLSSLDTPTLLGSVPQYWLNPDDLTKVVRMTKDKGRLAGCCGLDGCDGPNQLCGCGAEIGTLRTDCWTPRVFIPAPTVTEWREED</sequence>
<reference evidence="1 2" key="1">
    <citation type="submission" date="2024-05" db="EMBL/GenBank/DDBJ databases">
        <title>Sphingomonas sp. HF-S3 16S ribosomal RNA gene Genome sequencing and assembly.</title>
        <authorList>
            <person name="Lee H."/>
        </authorList>
    </citation>
    <scope>NUCLEOTIDE SEQUENCE [LARGE SCALE GENOMIC DNA]</scope>
    <source>
        <strain evidence="1 2">HF-S3</strain>
    </source>
</reference>
<keyword evidence="2" id="KW-1185">Reference proteome</keyword>
<evidence type="ECO:0000313" key="1">
    <source>
        <dbReference type="EMBL" id="MEN3748762.1"/>
    </source>
</evidence>
<protein>
    <submittedName>
        <fullName evidence="1">Uncharacterized protein</fullName>
    </submittedName>
</protein>
<organism evidence="1 2">
    <name type="scientific">Sphingomonas rustica</name>
    <dbReference type="NCBI Taxonomy" id="3103142"/>
    <lineage>
        <taxon>Bacteria</taxon>
        <taxon>Pseudomonadati</taxon>
        <taxon>Pseudomonadota</taxon>
        <taxon>Alphaproteobacteria</taxon>
        <taxon>Sphingomonadales</taxon>
        <taxon>Sphingomonadaceae</taxon>
        <taxon>Sphingomonas</taxon>
    </lineage>
</organism>